<comment type="similarity">
    <text evidence="1">Belongs to the glycosyl hydrolase 2 family.</text>
</comment>
<feature type="domain" description="Glycoside hydrolase family 2 immunoglobulin-like beta-sandwich" evidence="5">
    <location>
        <begin position="198"/>
        <end position="300"/>
    </location>
</feature>
<keyword evidence="8" id="KW-1185">Reference proteome</keyword>
<organism evidence="7 8">
    <name type="scientific">Chitinophaga caseinilytica</name>
    <dbReference type="NCBI Taxonomy" id="2267521"/>
    <lineage>
        <taxon>Bacteria</taxon>
        <taxon>Pseudomonadati</taxon>
        <taxon>Bacteroidota</taxon>
        <taxon>Chitinophagia</taxon>
        <taxon>Chitinophagales</taxon>
        <taxon>Chitinophagaceae</taxon>
        <taxon>Chitinophaga</taxon>
    </lineage>
</organism>
<dbReference type="GO" id="GO:0016787">
    <property type="term" value="F:hydrolase activity"/>
    <property type="evidence" value="ECO:0007669"/>
    <property type="project" value="UniProtKB-KW"/>
</dbReference>
<dbReference type="Gene3D" id="2.60.120.260">
    <property type="entry name" value="Galactose-binding domain-like"/>
    <property type="match status" value="1"/>
</dbReference>
<evidence type="ECO:0000259" key="5">
    <source>
        <dbReference type="Pfam" id="PF00703"/>
    </source>
</evidence>
<feature type="domain" description="Glycoside hydrolase family 2 catalytic" evidence="6">
    <location>
        <begin position="306"/>
        <end position="523"/>
    </location>
</feature>
<evidence type="ECO:0000256" key="1">
    <source>
        <dbReference type="ARBA" id="ARBA00007401"/>
    </source>
</evidence>
<dbReference type="SUPFAM" id="SSF49785">
    <property type="entry name" value="Galactose-binding domain-like"/>
    <property type="match status" value="1"/>
</dbReference>
<evidence type="ECO:0000259" key="6">
    <source>
        <dbReference type="Pfam" id="PF02836"/>
    </source>
</evidence>
<evidence type="ECO:0000256" key="4">
    <source>
        <dbReference type="SAM" id="SignalP"/>
    </source>
</evidence>
<dbReference type="PANTHER" id="PTHR42732:SF1">
    <property type="entry name" value="BETA-MANNOSIDASE"/>
    <property type="match status" value="1"/>
</dbReference>
<dbReference type="RefSeq" id="WP_341838829.1">
    <property type="nucleotide sequence ID" value="NZ_CP149792.1"/>
</dbReference>
<dbReference type="InterPro" id="IPR017853">
    <property type="entry name" value="GH"/>
</dbReference>
<dbReference type="PANTHER" id="PTHR42732">
    <property type="entry name" value="BETA-GALACTOSIDASE"/>
    <property type="match status" value="1"/>
</dbReference>
<feature type="chain" id="PRO_5046528387" evidence="4">
    <location>
        <begin position="27"/>
        <end position="1079"/>
    </location>
</feature>
<proteinExistence type="inferred from homology"/>
<keyword evidence="4" id="KW-0732">Signal</keyword>
<gene>
    <name evidence="7" type="ORF">WJU22_14125</name>
</gene>
<keyword evidence="2 7" id="KW-0378">Hydrolase</keyword>
<feature type="signal peptide" evidence="4">
    <location>
        <begin position="1"/>
        <end position="26"/>
    </location>
</feature>
<dbReference type="Gene3D" id="2.60.40.10">
    <property type="entry name" value="Immunoglobulins"/>
    <property type="match status" value="1"/>
</dbReference>
<dbReference type="SUPFAM" id="SSF51445">
    <property type="entry name" value="(Trans)glycosidases"/>
    <property type="match status" value="1"/>
</dbReference>
<dbReference type="Pfam" id="PF02836">
    <property type="entry name" value="Glyco_hydro_2_C"/>
    <property type="match status" value="1"/>
</dbReference>
<dbReference type="InterPro" id="IPR008979">
    <property type="entry name" value="Galactose-bd-like_sf"/>
</dbReference>
<dbReference type="EMBL" id="CP150096">
    <property type="protein sequence ID" value="WZN44035.1"/>
    <property type="molecule type" value="Genomic_DNA"/>
</dbReference>
<evidence type="ECO:0000313" key="7">
    <source>
        <dbReference type="EMBL" id="WZN44035.1"/>
    </source>
</evidence>
<keyword evidence="3" id="KW-0326">Glycosidase</keyword>
<evidence type="ECO:0000256" key="3">
    <source>
        <dbReference type="ARBA" id="ARBA00023295"/>
    </source>
</evidence>
<accession>A0ABZ2YWV1</accession>
<dbReference type="Gene3D" id="3.20.20.80">
    <property type="entry name" value="Glycosidases"/>
    <property type="match status" value="1"/>
</dbReference>
<evidence type="ECO:0000256" key="2">
    <source>
        <dbReference type="ARBA" id="ARBA00022801"/>
    </source>
</evidence>
<sequence>MKLRTNDWILGSMLFAGMAATLPSQAQERMSLAGRWAVQLDADSAYFNRNTPPRTFQHTMQLPGTTDQARIGQKTTGSDYGILTRAYKHVGPAWYRRQITVPAGWAGKEVSLFLERVLWESRVFIDGKEISRLSPLYVPHRHTLGKLAPGTHTIDICVNNDLIHNIGDKGHGYTEYTQSIWNGIVGRLELQATPAFSIERAKFYPDAEKMEMRVEVMVKSDVATDVEASVVVNDPKTGKVVKNTVRKLRIPAGDTLVAFAPVGWDHVRLWDEFSPNLYDVKVELKQGENTVQWNDKIGFRKVSASRNKILVNGKATFVRGNLDCVHFPLTGYPSCDVKEWERIFQKYQEFGLNTVRFHSWTPPRAAFEAADKMGIYIQTEIIWLDWWMAGEQKTRPEMNTKNYPQGLGKNPSADAFVQAEMKRVIDEYGNHPSFLFFCIGNELGNSDFDVMQKWIEKAKADDPRRLYSVSTARKIMPVDDYMVTHNIPEVGGTYGYSMNKTDAGLEANYSRANIPVIAHEVGQAPVHPLWSEIGKYTGVLKARNLEGFRDMALKNGVASQDKDFHSSTGKLQQLLYKNLIENIQLAPSSAGFQLLSLQDYQGQGEALIGWLDCFWDDKGTTSAKDFRGYSNAVVPLVRTPTFTYTHADTLRMGMEVANFFKSDLNGPLLWEITDAAGKKLHSGKARQSVFPQGALTKADSLNLPLGDFPGQAGQYTFRLYFADNKYSNSWQFFVFPPAEKHTVNTDGIYVSDAWNHSVDSVLAKGGKVLLLADKLGNKRTSAPVSFAPLFWSASFFPGQSNETLGSRIDTSSEAFRHFPTSDFTNWQWFRITPGAKYFKLTGMPAAYTPIAQPVSDFHFNEKLGSIFETRIGAGKLLVCGYNLRQPANAYAHQLYYSLVQYMNSAAFSPKSALPEARLKEILAQTEVAAPTSPLPNEFNGAALFISAGRNASASKDWAAEDDAVIASKGYKYSATGLRTIRRDSVSAWAGRNFSIELQPPAGVKGYVYLHLLNARSGKASGLITIEGRELKTGDIPATGKWIKIFMMREDTNDGKVAIQFAADNNSGLVVDQLVVMEED</sequence>
<reference evidence="7 8" key="1">
    <citation type="submission" date="2024-03" db="EMBL/GenBank/DDBJ databases">
        <title>Chitinophaga caseinilytica sp. nov., a casein hydrolysing bacterium isolated from forest soil.</title>
        <authorList>
            <person name="Lee D.S."/>
            <person name="Han D.M."/>
            <person name="Baek J.H."/>
            <person name="Choi D.G."/>
            <person name="Jeon J.H."/>
            <person name="Jeon C.O."/>
        </authorList>
    </citation>
    <scope>NUCLEOTIDE SEQUENCE [LARGE SCALE GENOMIC DNA]</scope>
    <source>
        <strain evidence="7 8">KACC 19118</strain>
    </source>
</reference>
<dbReference type="InterPro" id="IPR036156">
    <property type="entry name" value="Beta-gal/glucu_dom_sf"/>
</dbReference>
<dbReference type="InterPro" id="IPR006102">
    <property type="entry name" value="Ig-like_GH2"/>
</dbReference>
<dbReference type="InterPro" id="IPR006103">
    <property type="entry name" value="Glyco_hydro_2_cat"/>
</dbReference>
<dbReference type="SUPFAM" id="SSF49303">
    <property type="entry name" value="beta-Galactosidase/glucuronidase domain"/>
    <property type="match status" value="1"/>
</dbReference>
<evidence type="ECO:0000313" key="8">
    <source>
        <dbReference type="Proteomes" id="UP001449657"/>
    </source>
</evidence>
<dbReference type="Proteomes" id="UP001449657">
    <property type="component" value="Chromosome"/>
</dbReference>
<dbReference type="InterPro" id="IPR013783">
    <property type="entry name" value="Ig-like_fold"/>
</dbReference>
<protein>
    <submittedName>
        <fullName evidence="7">Glycoside hydrolase family 2 TIM barrel-domain containing protein</fullName>
    </submittedName>
</protein>
<name>A0ABZ2YWV1_9BACT</name>
<dbReference type="InterPro" id="IPR051913">
    <property type="entry name" value="GH2_Domain-Containing"/>
</dbReference>
<dbReference type="Pfam" id="PF00703">
    <property type="entry name" value="Glyco_hydro_2"/>
    <property type="match status" value="1"/>
</dbReference>